<evidence type="ECO:0000256" key="6">
    <source>
        <dbReference type="SAM" id="MobiDB-lite"/>
    </source>
</evidence>
<gene>
    <name evidence="9" type="ORF">ElyMa_004444500</name>
</gene>
<comment type="subcellular location">
    <subcellularLocation>
        <location evidence="1">Membrane</location>
        <topology evidence="1">Single-pass membrane protein</topology>
    </subcellularLocation>
</comment>
<dbReference type="Pfam" id="PF15378">
    <property type="entry name" value="DUF4605"/>
    <property type="match status" value="1"/>
</dbReference>
<name>A0AAV4HE30_9GAST</name>
<dbReference type="Proteomes" id="UP000762676">
    <property type="component" value="Unassembled WGS sequence"/>
</dbReference>
<keyword evidence="4 7" id="KW-1133">Transmembrane helix</keyword>
<evidence type="ECO:0000256" key="2">
    <source>
        <dbReference type="ARBA" id="ARBA00006165"/>
    </source>
</evidence>
<evidence type="ECO:0000313" key="9">
    <source>
        <dbReference type="EMBL" id="GFR96086.1"/>
    </source>
</evidence>
<comment type="similarity">
    <text evidence="2">Belongs to the FAM241 family.</text>
</comment>
<evidence type="ECO:0000256" key="4">
    <source>
        <dbReference type="ARBA" id="ARBA00022989"/>
    </source>
</evidence>
<keyword evidence="5 7" id="KW-0472">Membrane</keyword>
<proteinExistence type="inferred from homology"/>
<dbReference type="PANTHER" id="PTHR33690">
    <property type="entry name" value="DUF4605 DOMAIN-CONTAINING PROTEIN"/>
    <property type="match status" value="1"/>
</dbReference>
<evidence type="ECO:0000256" key="5">
    <source>
        <dbReference type="ARBA" id="ARBA00023136"/>
    </source>
</evidence>
<dbReference type="AlphaFoldDB" id="A0AAV4HE30"/>
<evidence type="ECO:0000313" key="10">
    <source>
        <dbReference type="Proteomes" id="UP000762676"/>
    </source>
</evidence>
<organism evidence="9 10">
    <name type="scientific">Elysia marginata</name>
    <dbReference type="NCBI Taxonomy" id="1093978"/>
    <lineage>
        <taxon>Eukaryota</taxon>
        <taxon>Metazoa</taxon>
        <taxon>Spiralia</taxon>
        <taxon>Lophotrochozoa</taxon>
        <taxon>Mollusca</taxon>
        <taxon>Gastropoda</taxon>
        <taxon>Heterobranchia</taxon>
        <taxon>Euthyneura</taxon>
        <taxon>Panpulmonata</taxon>
        <taxon>Sacoglossa</taxon>
        <taxon>Placobranchoidea</taxon>
        <taxon>Plakobranchidae</taxon>
        <taxon>Elysia</taxon>
    </lineage>
</organism>
<feature type="domain" description="DUF4605" evidence="8">
    <location>
        <begin position="49"/>
        <end position="105"/>
    </location>
</feature>
<keyword evidence="3 7" id="KW-0812">Transmembrane</keyword>
<dbReference type="InterPro" id="IPR052502">
    <property type="entry name" value="FAM241_domain"/>
</dbReference>
<dbReference type="PANTHER" id="PTHR33690:SF3">
    <property type="entry name" value="UBIQUITIN-LIKE DOMAIN-CONTAINING PROTEIN"/>
    <property type="match status" value="1"/>
</dbReference>
<evidence type="ECO:0000256" key="7">
    <source>
        <dbReference type="SAM" id="Phobius"/>
    </source>
</evidence>
<keyword evidence="10" id="KW-1185">Reference proteome</keyword>
<dbReference type="GO" id="GO:0016020">
    <property type="term" value="C:membrane"/>
    <property type="evidence" value="ECO:0007669"/>
    <property type="project" value="UniProtKB-SubCell"/>
</dbReference>
<evidence type="ECO:0000256" key="3">
    <source>
        <dbReference type="ARBA" id="ARBA00022692"/>
    </source>
</evidence>
<feature type="region of interest" description="Disordered" evidence="6">
    <location>
        <begin position="1"/>
        <end position="45"/>
    </location>
</feature>
<feature type="compositionally biased region" description="Gly residues" evidence="6">
    <location>
        <begin position="140"/>
        <end position="149"/>
    </location>
</feature>
<dbReference type="InterPro" id="IPR027953">
    <property type="entry name" value="DUF4605"/>
</dbReference>
<accession>A0AAV4HE30</accession>
<comment type="caution">
    <text evidence="9">The sequence shown here is derived from an EMBL/GenBank/DDBJ whole genome shotgun (WGS) entry which is preliminary data.</text>
</comment>
<feature type="transmembrane region" description="Helical" evidence="7">
    <location>
        <begin position="76"/>
        <end position="102"/>
    </location>
</feature>
<protein>
    <submittedName>
        <fullName evidence="9">Chromosome 10 open reading frame 35</fullName>
    </submittedName>
</protein>
<evidence type="ECO:0000259" key="8">
    <source>
        <dbReference type="Pfam" id="PF15378"/>
    </source>
</evidence>
<evidence type="ECO:0000256" key="1">
    <source>
        <dbReference type="ARBA" id="ARBA00004167"/>
    </source>
</evidence>
<feature type="compositionally biased region" description="Polar residues" evidence="6">
    <location>
        <begin position="19"/>
        <end position="30"/>
    </location>
</feature>
<dbReference type="EMBL" id="BMAT01008970">
    <property type="protein sequence ID" value="GFR96086.1"/>
    <property type="molecule type" value="Genomic_DNA"/>
</dbReference>
<sequence>MVRILANGDIVPDDDPRARSSQPTQRQNSRVPPRQDQAGDNRQQGQQISIFQVLNQKLLDFGIPRFSIGDLAVEPIVSVGLLLSLVLFGIHGLIFAGILFAVSHWSTNGAPDFVNNLFGGNPGGGGGGGDARRGNRPQGRAGGGHRLGR</sequence>
<feature type="region of interest" description="Disordered" evidence="6">
    <location>
        <begin position="124"/>
        <end position="149"/>
    </location>
</feature>
<reference evidence="9 10" key="1">
    <citation type="journal article" date="2021" name="Elife">
        <title>Chloroplast acquisition without the gene transfer in kleptoplastic sea slugs, Plakobranchus ocellatus.</title>
        <authorList>
            <person name="Maeda T."/>
            <person name="Takahashi S."/>
            <person name="Yoshida T."/>
            <person name="Shimamura S."/>
            <person name="Takaki Y."/>
            <person name="Nagai Y."/>
            <person name="Toyoda A."/>
            <person name="Suzuki Y."/>
            <person name="Arimoto A."/>
            <person name="Ishii H."/>
            <person name="Satoh N."/>
            <person name="Nishiyama T."/>
            <person name="Hasebe M."/>
            <person name="Maruyama T."/>
            <person name="Minagawa J."/>
            <person name="Obokata J."/>
            <person name="Shigenobu S."/>
        </authorList>
    </citation>
    <scope>NUCLEOTIDE SEQUENCE [LARGE SCALE GENOMIC DNA]</scope>
</reference>